<feature type="region of interest" description="Disordered" evidence="7">
    <location>
        <begin position="1"/>
        <end position="39"/>
    </location>
</feature>
<dbReference type="CDD" id="cd08067">
    <property type="entry name" value="MPN_2A_DUB"/>
    <property type="match status" value="1"/>
</dbReference>
<dbReference type="Gene3D" id="3.40.140.10">
    <property type="entry name" value="Cytidine Deaminase, domain 2"/>
    <property type="match status" value="1"/>
</dbReference>
<dbReference type="AlphaFoldDB" id="A0A7R9L4S8"/>
<evidence type="ECO:0000256" key="4">
    <source>
        <dbReference type="ARBA" id="ARBA00022833"/>
    </source>
</evidence>
<evidence type="ECO:0000313" key="10">
    <source>
        <dbReference type="Proteomes" id="UP000759131"/>
    </source>
</evidence>
<evidence type="ECO:0000256" key="1">
    <source>
        <dbReference type="ARBA" id="ARBA00022670"/>
    </source>
</evidence>
<dbReference type="SUPFAM" id="SSF102712">
    <property type="entry name" value="JAB1/MPN domain"/>
    <property type="match status" value="1"/>
</dbReference>
<proteinExistence type="inferred from homology"/>
<organism evidence="9">
    <name type="scientific">Medioppia subpectinata</name>
    <dbReference type="NCBI Taxonomy" id="1979941"/>
    <lineage>
        <taxon>Eukaryota</taxon>
        <taxon>Metazoa</taxon>
        <taxon>Ecdysozoa</taxon>
        <taxon>Arthropoda</taxon>
        <taxon>Chelicerata</taxon>
        <taxon>Arachnida</taxon>
        <taxon>Acari</taxon>
        <taxon>Acariformes</taxon>
        <taxon>Sarcoptiformes</taxon>
        <taxon>Oribatida</taxon>
        <taxon>Brachypylina</taxon>
        <taxon>Oppioidea</taxon>
        <taxon>Oppiidae</taxon>
        <taxon>Medioppia</taxon>
    </lineage>
</organism>
<evidence type="ECO:0000256" key="7">
    <source>
        <dbReference type="SAM" id="MobiDB-lite"/>
    </source>
</evidence>
<dbReference type="Pfam" id="PF18755">
    <property type="entry name" value="RAMA"/>
    <property type="match status" value="1"/>
</dbReference>
<dbReference type="GO" id="GO:0006508">
    <property type="term" value="P:proteolysis"/>
    <property type="evidence" value="ECO:0007669"/>
    <property type="project" value="UniProtKB-KW"/>
</dbReference>
<dbReference type="PANTHER" id="PTHR10410">
    <property type="entry name" value="EUKARYOTIC TRANSLATION INITIATION FACTOR 3 -RELATED"/>
    <property type="match status" value="1"/>
</dbReference>
<feature type="domain" description="MPN" evidence="8">
    <location>
        <begin position="223"/>
        <end position="359"/>
    </location>
</feature>
<evidence type="ECO:0000259" key="8">
    <source>
        <dbReference type="PROSITE" id="PS50249"/>
    </source>
</evidence>
<dbReference type="Pfam" id="PF01398">
    <property type="entry name" value="JAB"/>
    <property type="match status" value="1"/>
</dbReference>
<keyword evidence="5" id="KW-0482">Metalloprotease</keyword>
<keyword evidence="10" id="KW-1185">Reference proteome</keyword>
<dbReference type="PROSITE" id="PS50249">
    <property type="entry name" value="MPN"/>
    <property type="match status" value="1"/>
</dbReference>
<dbReference type="OrthoDB" id="167806at2759"/>
<keyword evidence="2" id="KW-0479">Metal-binding</keyword>
<dbReference type="InterPro" id="IPR000555">
    <property type="entry name" value="JAMM/MPN+_dom"/>
</dbReference>
<dbReference type="InterPro" id="IPR040843">
    <property type="entry name" value="RAMA"/>
</dbReference>
<dbReference type="InterPro" id="IPR050242">
    <property type="entry name" value="JAMM_MPN+_peptidase_M67A"/>
</dbReference>
<evidence type="ECO:0000313" key="9">
    <source>
        <dbReference type="EMBL" id="CAD7633848.1"/>
    </source>
</evidence>
<keyword evidence="3" id="KW-0378">Hydrolase</keyword>
<sequence>MDHKSENDENDTNGEEEDEDMSTNGDTQHISDNSDNQSMAVSHVGRKPLHGMPCSLKTLVNDNILEPKDGSLSIEYMGAKFMADLLPNGSIRLQETKQVFVSPSSWVNHCRKLVSGDAKLGSAWSTIRYDGKRLDSYKLRWYRKQKKMIANKDSDATASQSSSKSANHLNEPLDIERYANKTIKDVNVVDHQLLGSRSDGRPMNVLVKCQPFAALDRIQPFTITISTNALLLIDFHCHLTNTEVVGYLAGNWDVGAHNVAILQAFPCRSKLTDRDNAALVEEEIKQAMERRNLHLIGWYHSHPKAVPQPTIKDIESQMEYQIAMKGESDSSYTPCVGLICAPFYEFNDGLSATFQVYWVMPPPEYRPHEYGKPMQMTYTVSRDSFLTQDLLLEMRLLAHFYAISNDFVQFDKDFKNKQTFWQKLQVSLKSKLPRDLLDIEGQPTSQTQVQQQALSHFWAFIKGLLMP</sequence>
<feature type="compositionally biased region" description="Polar residues" evidence="7">
    <location>
        <begin position="22"/>
        <end position="39"/>
    </location>
</feature>
<feature type="compositionally biased region" description="Acidic residues" evidence="7">
    <location>
        <begin position="8"/>
        <end position="21"/>
    </location>
</feature>
<gene>
    <name evidence="9" type="ORF">OSB1V03_LOCUS14244</name>
</gene>
<dbReference type="Proteomes" id="UP000759131">
    <property type="component" value="Unassembled WGS sequence"/>
</dbReference>
<dbReference type="EMBL" id="OC868085">
    <property type="protein sequence ID" value="CAD7633848.1"/>
    <property type="molecule type" value="Genomic_DNA"/>
</dbReference>
<name>A0A7R9L4S8_9ACAR</name>
<dbReference type="GO" id="GO:0046872">
    <property type="term" value="F:metal ion binding"/>
    <property type="evidence" value="ECO:0007669"/>
    <property type="project" value="UniProtKB-KW"/>
</dbReference>
<dbReference type="EMBL" id="CAJPIZ010013510">
    <property type="protein sequence ID" value="CAG2114278.1"/>
    <property type="molecule type" value="Genomic_DNA"/>
</dbReference>
<evidence type="ECO:0000256" key="6">
    <source>
        <dbReference type="ARBA" id="ARBA00061577"/>
    </source>
</evidence>
<reference evidence="9" key="1">
    <citation type="submission" date="2020-11" db="EMBL/GenBank/DDBJ databases">
        <authorList>
            <person name="Tran Van P."/>
        </authorList>
    </citation>
    <scope>NUCLEOTIDE SEQUENCE</scope>
</reference>
<dbReference type="GO" id="GO:0008237">
    <property type="term" value="F:metallopeptidase activity"/>
    <property type="evidence" value="ECO:0007669"/>
    <property type="project" value="UniProtKB-KW"/>
</dbReference>
<evidence type="ECO:0000256" key="3">
    <source>
        <dbReference type="ARBA" id="ARBA00022801"/>
    </source>
</evidence>
<dbReference type="InterPro" id="IPR037518">
    <property type="entry name" value="MPN"/>
</dbReference>
<keyword evidence="4" id="KW-0862">Zinc</keyword>
<dbReference type="FunFam" id="3.40.140.10:FF:000053">
    <property type="entry name" value="MPN domain-containing protein CG4751"/>
    <property type="match status" value="1"/>
</dbReference>
<comment type="similarity">
    <text evidence="6">Belongs to the peptidase M67 family.</text>
</comment>
<evidence type="ECO:0000256" key="2">
    <source>
        <dbReference type="ARBA" id="ARBA00022723"/>
    </source>
</evidence>
<accession>A0A7R9L4S8</accession>
<keyword evidence="1" id="KW-0645">Protease</keyword>
<protein>
    <recommendedName>
        <fullName evidence="8">MPN domain-containing protein</fullName>
    </recommendedName>
</protein>
<evidence type="ECO:0000256" key="5">
    <source>
        <dbReference type="ARBA" id="ARBA00023049"/>
    </source>
</evidence>